<organism evidence="2 3">
    <name type="scientific">Streptomyces violaceus</name>
    <name type="common">Streptomyces venezuelae</name>
    <dbReference type="NCBI Taxonomy" id="1936"/>
    <lineage>
        <taxon>Bacteria</taxon>
        <taxon>Bacillati</taxon>
        <taxon>Actinomycetota</taxon>
        <taxon>Actinomycetes</taxon>
        <taxon>Kitasatosporales</taxon>
        <taxon>Streptomycetaceae</taxon>
        <taxon>Streptomyces</taxon>
    </lineage>
</organism>
<keyword evidence="1" id="KW-0175">Coiled coil</keyword>
<dbReference type="Pfam" id="PF25708">
    <property type="entry name" value="Phage_T7_Gp5_9"/>
    <property type="match status" value="1"/>
</dbReference>
<proteinExistence type="predicted"/>
<dbReference type="InterPro" id="IPR058007">
    <property type="entry name" value="Gp5.9"/>
</dbReference>
<evidence type="ECO:0000256" key="1">
    <source>
        <dbReference type="SAM" id="Coils"/>
    </source>
</evidence>
<feature type="coiled-coil region" evidence="1">
    <location>
        <begin position="172"/>
        <end position="206"/>
    </location>
</feature>
<name>A0ABZ1NLD4_STRVL</name>
<protein>
    <submittedName>
        <fullName evidence="2">Uncharacterized protein</fullName>
    </submittedName>
</protein>
<dbReference type="EMBL" id="CP107906">
    <property type="protein sequence ID" value="WUG92407.1"/>
    <property type="molecule type" value="Genomic_DNA"/>
</dbReference>
<sequence length="323" mass="35179">MNAEQWNAMYPVGTPVFAYPGCRPEDGADTRLVTRTRSKAEVLGGHTDVVWVDGHSACIALSHVDPVTEEQFEKARAEETAAAVATEGALPVPVDDQPQPLDDAPVPDPIPARWDRTVILPEHPNGDLDGQTIVCCIADDDTKRPIGLFLDDEHREALGLLLVDPNGEDEEHAALLAEVQHLQSRVAELEEQCERRRLRLIALQNDALNMRGLISPSGEARKVPFPLGETLAPAVWWLITRVAELEAAERLARAAEADAKAHAAELEAERHTTNEALSDAAEQLRANRDRIAELEKRSATLAALEAAGVDNWDGYSDALDGDS</sequence>
<gene>
    <name evidence="2" type="ORF">OHB29_04830</name>
</gene>
<evidence type="ECO:0000313" key="3">
    <source>
        <dbReference type="Proteomes" id="UP001341259"/>
    </source>
</evidence>
<evidence type="ECO:0000313" key="2">
    <source>
        <dbReference type="EMBL" id="WUG92407.1"/>
    </source>
</evidence>
<accession>A0ABZ1NLD4</accession>
<reference evidence="2 3" key="1">
    <citation type="submission" date="2022-10" db="EMBL/GenBank/DDBJ databases">
        <title>The complete genomes of actinobacterial strains from the NBC collection.</title>
        <authorList>
            <person name="Joergensen T.S."/>
            <person name="Alvarez Arevalo M."/>
            <person name="Sterndorff E.B."/>
            <person name="Faurdal D."/>
            <person name="Vuksanovic O."/>
            <person name="Mourched A.-S."/>
            <person name="Charusanti P."/>
            <person name="Shaw S."/>
            <person name="Blin K."/>
            <person name="Weber T."/>
        </authorList>
    </citation>
    <scope>NUCLEOTIDE SEQUENCE [LARGE SCALE GENOMIC DNA]</scope>
    <source>
        <strain evidence="2 3">NBC_00456</strain>
    </source>
</reference>
<feature type="coiled-coil region" evidence="1">
    <location>
        <begin position="245"/>
        <end position="297"/>
    </location>
</feature>
<dbReference type="Proteomes" id="UP001341259">
    <property type="component" value="Chromosome"/>
</dbReference>
<dbReference type="RefSeq" id="WP_328336830.1">
    <property type="nucleotide sequence ID" value="NZ_CP107906.1"/>
</dbReference>
<keyword evidence="3" id="KW-1185">Reference proteome</keyword>